<feature type="domain" description="PKD" evidence="2">
    <location>
        <begin position="61"/>
        <end position="104"/>
    </location>
</feature>
<name>A0A845PQA8_9FLAO</name>
<proteinExistence type="predicted"/>
<accession>A0A845PQA8</accession>
<protein>
    <submittedName>
        <fullName evidence="3">PKD domain-containing protein</fullName>
    </submittedName>
</protein>
<keyword evidence="1" id="KW-0812">Transmembrane</keyword>
<dbReference type="PROSITE" id="PS50093">
    <property type="entry name" value="PKD"/>
    <property type="match status" value="2"/>
</dbReference>
<dbReference type="InterPro" id="IPR000601">
    <property type="entry name" value="PKD_dom"/>
</dbReference>
<dbReference type="CDD" id="cd00146">
    <property type="entry name" value="PKD"/>
    <property type="match status" value="1"/>
</dbReference>
<keyword evidence="1" id="KW-1133">Transmembrane helix</keyword>
<reference evidence="3 4" key="1">
    <citation type="submission" date="2019-11" db="EMBL/GenBank/DDBJ databases">
        <title>Characterization of Elizabethkingia argenteiflava sp. nov., isolated from inner surface of Soybean Pods.</title>
        <authorList>
            <person name="Mo S."/>
        </authorList>
    </citation>
    <scope>NUCLEOTIDE SEQUENCE [LARGE SCALE GENOMIC DNA]</scope>
    <source>
        <strain evidence="3 4">YB22</strain>
    </source>
</reference>
<keyword evidence="4" id="KW-1185">Reference proteome</keyword>
<dbReference type="EMBL" id="JAAABJ010000142">
    <property type="protein sequence ID" value="NAW50014.1"/>
    <property type="molecule type" value="Genomic_DNA"/>
</dbReference>
<evidence type="ECO:0000259" key="2">
    <source>
        <dbReference type="PROSITE" id="PS50093"/>
    </source>
</evidence>
<dbReference type="InterPro" id="IPR035986">
    <property type="entry name" value="PKD_dom_sf"/>
</dbReference>
<dbReference type="InterPro" id="IPR013783">
    <property type="entry name" value="Ig-like_fold"/>
</dbReference>
<gene>
    <name evidence="3" type="ORF">GNY06_00935</name>
</gene>
<dbReference type="AlphaFoldDB" id="A0A845PQA8"/>
<comment type="caution">
    <text evidence="3">The sequence shown here is derived from an EMBL/GenBank/DDBJ whole genome shotgun (WGS) entry which is preliminary data.</text>
</comment>
<evidence type="ECO:0000313" key="3">
    <source>
        <dbReference type="EMBL" id="NAW50014.1"/>
    </source>
</evidence>
<dbReference type="Proteomes" id="UP000553459">
    <property type="component" value="Unassembled WGS sequence"/>
</dbReference>
<organism evidence="3 4">
    <name type="scientific">Elizabethkingia argenteiflava</name>
    <dbReference type="NCBI Taxonomy" id="2681556"/>
    <lineage>
        <taxon>Bacteria</taxon>
        <taxon>Pseudomonadati</taxon>
        <taxon>Bacteroidota</taxon>
        <taxon>Flavobacteriia</taxon>
        <taxon>Flavobacteriales</taxon>
        <taxon>Weeksellaceae</taxon>
        <taxon>Elizabethkingia</taxon>
    </lineage>
</organism>
<dbReference type="SUPFAM" id="SSF49299">
    <property type="entry name" value="PKD domain"/>
    <property type="match status" value="2"/>
</dbReference>
<dbReference type="RefSeq" id="WP_166518397.1">
    <property type="nucleotide sequence ID" value="NZ_JAAABJ010000142.1"/>
</dbReference>
<evidence type="ECO:0000313" key="4">
    <source>
        <dbReference type="Proteomes" id="UP000553459"/>
    </source>
</evidence>
<evidence type="ECO:0000256" key="1">
    <source>
        <dbReference type="SAM" id="Phobius"/>
    </source>
</evidence>
<feature type="transmembrane region" description="Helical" evidence="1">
    <location>
        <begin position="12"/>
        <end position="34"/>
    </location>
</feature>
<sequence length="305" mass="34961">MEKNKEEYKKKNTVKVIFIVVSILIAIVLIGIWLQKNFFHTVADIDAKVSPTTLSIGDTLFYADKSAFAAIKEWNFGDGNISVNDSGYYFYKKPGYYQVMLTLNGKYKKVFSIQVLDKPKANIKDSITSIEAPAQAMQFENVIFRAKSKNAKLFSWKFGESGSIDSKEQMVIYAYQKPGDYVVSLYTDETEYPITQKIKILPSFKLINDSISIDNIYQKIDDDFKYHLQQIANGSSFNQHYNYLLNKYLCKNENAPIKVNTSKINTFYYYCAGLQFDKNNIIHSVKVSFDGEMNCVTKVDIIQGK</sequence>
<feature type="domain" description="PKD" evidence="2">
    <location>
        <begin position="154"/>
        <end position="185"/>
    </location>
</feature>
<keyword evidence="1" id="KW-0472">Membrane</keyword>
<dbReference type="Gene3D" id="2.60.40.10">
    <property type="entry name" value="Immunoglobulins"/>
    <property type="match status" value="2"/>
</dbReference>